<keyword evidence="2" id="KW-0418">Kinase</keyword>
<evidence type="ECO:0000313" key="2">
    <source>
        <dbReference type="EMBL" id="KAF0763815.1"/>
    </source>
</evidence>
<feature type="compositionally biased region" description="Low complexity" evidence="1">
    <location>
        <begin position="8"/>
        <end position="18"/>
    </location>
</feature>
<protein>
    <submittedName>
        <fullName evidence="2">Serine/threonine-protein kinase Warts</fullName>
    </submittedName>
</protein>
<dbReference type="GO" id="GO:0016301">
    <property type="term" value="F:kinase activity"/>
    <property type="evidence" value="ECO:0007669"/>
    <property type="project" value="UniProtKB-KW"/>
</dbReference>
<dbReference type="AlphaFoldDB" id="A0A6G0Z009"/>
<evidence type="ECO:0000313" key="3">
    <source>
        <dbReference type="Proteomes" id="UP000478052"/>
    </source>
</evidence>
<name>A0A6G0Z009_APHCR</name>
<gene>
    <name evidence="2" type="ORF">FWK35_00007624</name>
</gene>
<dbReference type="EMBL" id="VUJU01001791">
    <property type="protein sequence ID" value="KAF0763815.1"/>
    <property type="molecule type" value="Genomic_DNA"/>
</dbReference>
<accession>A0A6G0Z009</accession>
<keyword evidence="2" id="KW-0808">Transferase</keyword>
<sequence>MNSAAPASGKPSTRSSSSGYRQKALAEIRNSLLPFANIGGCDSSAASCVSSISSASGSATSGIGSVSGLSSLSNNCVDKELNALRQTLTQLIAMGYTEVRTV</sequence>
<keyword evidence="3" id="KW-1185">Reference proteome</keyword>
<reference evidence="2 3" key="1">
    <citation type="submission" date="2019-08" db="EMBL/GenBank/DDBJ databases">
        <title>Whole genome of Aphis craccivora.</title>
        <authorList>
            <person name="Voronova N.V."/>
            <person name="Shulinski R.S."/>
            <person name="Bandarenka Y.V."/>
            <person name="Zhorov D.G."/>
            <person name="Warner D."/>
        </authorList>
    </citation>
    <scope>NUCLEOTIDE SEQUENCE [LARGE SCALE GENOMIC DNA]</scope>
    <source>
        <strain evidence="2">180601</strain>
        <tissue evidence="2">Whole Body</tissue>
    </source>
</reference>
<organism evidence="2 3">
    <name type="scientific">Aphis craccivora</name>
    <name type="common">Cowpea aphid</name>
    <dbReference type="NCBI Taxonomy" id="307492"/>
    <lineage>
        <taxon>Eukaryota</taxon>
        <taxon>Metazoa</taxon>
        <taxon>Ecdysozoa</taxon>
        <taxon>Arthropoda</taxon>
        <taxon>Hexapoda</taxon>
        <taxon>Insecta</taxon>
        <taxon>Pterygota</taxon>
        <taxon>Neoptera</taxon>
        <taxon>Paraneoptera</taxon>
        <taxon>Hemiptera</taxon>
        <taxon>Sternorrhyncha</taxon>
        <taxon>Aphidomorpha</taxon>
        <taxon>Aphidoidea</taxon>
        <taxon>Aphididae</taxon>
        <taxon>Aphidini</taxon>
        <taxon>Aphis</taxon>
        <taxon>Aphis</taxon>
    </lineage>
</organism>
<evidence type="ECO:0000256" key="1">
    <source>
        <dbReference type="SAM" id="MobiDB-lite"/>
    </source>
</evidence>
<dbReference type="Proteomes" id="UP000478052">
    <property type="component" value="Unassembled WGS sequence"/>
</dbReference>
<feature type="region of interest" description="Disordered" evidence="1">
    <location>
        <begin position="1"/>
        <end position="22"/>
    </location>
</feature>
<comment type="caution">
    <text evidence="2">The sequence shown here is derived from an EMBL/GenBank/DDBJ whole genome shotgun (WGS) entry which is preliminary data.</text>
</comment>
<proteinExistence type="predicted"/>